<dbReference type="GO" id="GO:0016747">
    <property type="term" value="F:acyltransferase activity, transferring groups other than amino-acyl groups"/>
    <property type="evidence" value="ECO:0007669"/>
    <property type="project" value="InterPro"/>
</dbReference>
<organism evidence="4 5">
    <name type="scientific">Leuconostoc pseudomesenteroides</name>
    <dbReference type="NCBI Taxonomy" id="33968"/>
    <lineage>
        <taxon>Bacteria</taxon>
        <taxon>Bacillati</taxon>
        <taxon>Bacillota</taxon>
        <taxon>Bacilli</taxon>
        <taxon>Lactobacillales</taxon>
        <taxon>Lactobacillaceae</taxon>
        <taxon>Leuconostoc</taxon>
    </lineage>
</organism>
<evidence type="ECO:0000313" key="4">
    <source>
        <dbReference type="EMBL" id="ORI97395.1"/>
    </source>
</evidence>
<accession>A0A1X0VCD5</accession>
<dbReference type="Gene3D" id="3.40.630.30">
    <property type="match status" value="1"/>
</dbReference>
<evidence type="ECO:0000256" key="1">
    <source>
        <dbReference type="ARBA" id="ARBA00022679"/>
    </source>
</evidence>
<protein>
    <submittedName>
        <fullName evidence="4">GNAT family N-acetyltransferase</fullName>
    </submittedName>
</protein>
<proteinExistence type="predicted"/>
<keyword evidence="1 4" id="KW-0808">Transferase</keyword>
<gene>
    <name evidence="4" type="ORF">BMR96_07520</name>
</gene>
<dbReference type="CDD" id="cd04301">
    <property type="entry name" value="NAT_SF"/>
    <property type="match status" value="1"/>
</dbReference>
<reference evidence="4 5" key="1">
    <citation type="journal article" date="2017" name="Front. Microbiol.">
        <title>Genomic Characterization of Dairy Associated Leuconostoc Species and Diversity of Leuconostocs in Undefined Mixed Mesophilic Starter Cultures.</title>
        <authorList>
            <person name="Frantzen C.A."/>
            <person name="Kot W."/>
            <person name="Pedersen T.B."/>
            <person name="Ardo Y.M."/>
            <person name="Broadbent J.R."/>
            <person name="Neve H."/>
            <person name="Hansen L.H."/>
            <person name="Dal Bello F."/>
            <person name="Ostlie H.M."/>
            <person name="Kleppen H.P."/>
            <person name="Vogensen F.K."/>
            <person name="Holo H."/>
        </authorList>
    </citation>
    <scope>NUCLEOTIDE SEQUENCE [LARGE SCALE GENOMIC DNA]</scope>
    <source>
        <strain evidence="4 5">LMGCF08</strain>
    </source>
</reference>
<feature type="domain" description="N-acetyltransferase" evidence="3">
    <location>
        <begin position="16"/>
        <end position="154"/>
    </location>
</feature>
<evidence type="ECO:0000259" key="3">
    <source>
        <dbReference type="PROSITE" id="PS51186"/>
    </source>
</evidence>
<dbReference type="eggNOG" id="COG0456">
    <property type="taxonomic scope" value="Bacteria"/>
</dbReference>
<dbReference type="Pfam" id="PF00583">
    <property type="entry name" value="Acetyltransf_1"/>
    <property type="match status" value="1"/>
</dbReference>
<dbReference type="PANTHER" id="PTHR43877:SF1">
    <property type="entry name" value="ACETYLTRANSFERASE"/>
    <property type="match status" value="1"/>
</dbReference>
<sequence>MTNQKSFLPNKVATELVLRAMRPEDSDAVARIYLESRQHHFPWVKHPRSADFLADSRGERVMVAVFGNEIVGFASLSEWDHFLHLLFVKEGWQGYGIGARLLEWARQAVTEPLELKVVLANVGAQRFYDREGFVRIRKSQLARPQNVTYRDGRK</sequence>
<dbReference type="RefSeq" id="WP_004915134.1">
    <property type="nucleotide sequence ID" value="NZ_MPLS01000027.1"/>
</dbReference>
<dbReference type="PANTHER" id="PTHR43877">
    <property type="entry name" value="AMINOALKYLPHOSPHONATE N-ACETYLTRANSFERASE-RELATED-RELATED"/>
    <property type="match status" value="1"/>
</dbReference>
<dbReference type="PROSITE" id="PS51186">
    <property type="entry name" value="GNAT"/>
    <property type="match status" value="1"/>
</dbReference>
<dbReference type="InterPro" id="IPR000182">
    <property type="entry name" value="GNAT_dom"/>
</dbReference>
<dbReference type="SUPFAM" id="SSF55729">
    <property type="entry name" value="Acyl-CoA N-acyltransferases (Nat)"/>
    <property type="match status" value="1"/>
</dbReference>
<dbReference type="STRING" id="33968.BMS77_08135"/>
<dbReference type="InterPro" id="IPR016181">
    <property type="entry name" value="Acyl_CoA_acyltransferase"/>
</dbReference>
<dbReference type="EMBL" id="MPLS01000027">
    <property type="protein sequence ID" value="ORI97395.1"/>
    <property type="molecule type" value="Genomic_DNA"/>
</dbReference>
<dbReference type="Proteomes" id="UP000192288">
    <property type="component" value="Unassembled WGS sequence"/>
</dbReference>
<dbReference type="InterPro" id="IPR050832">
    <property type="entry name" value="Bact_Acetyltransf"/>
</dbReference>
<keyword evidence="2" id="KW-0012">Acyltransferase</keyword>
<comment type="caution">
    <text evidence="4">The sequence shown here is derived from an EMBL/GenBank/DDBJ whole genome shotgun (WGS) entry which is preliminary data.</text>
</comment>
<name>A0A1X0VCD5_LEUPS</name>
<dbReference type="AlphaFoldDB" id="A0A1X0VCD5"/>
<evidence type="ECO:0000313" key="5">
    <source>
        <dbReference type="Proteomes" id="UP000192288"/>
    </source>
</evidence>
<evidence type="ECO:0000256" key="2">
    <source>
        <dbReference type="ARBA" id="ARBA00023315"/>
    </source>
</evidence>